<dbReference type="EMBL" id="JAKELL010000123">
    <property type="protein sequence ID" value="KAH8981073.1"/>
    <property type="molecule type" value="Genomic_DNA"/>
</dbReference>
<name>A0AAD4L5H4_9AGAM</name>
<dbReference type="AlphaFoldDB" id="A0AAD4L5H4"/>
<evidence type="ECO:0000313" key="1">
    <source>
        <dbReference type="EMBL" id="KAH8981073.1"/>
    </source>
</evidence>
<comment type="caution">
    <text evidence="1">The sequence shown here is derived from an EMBL/GenBank/DDBJ whole genome shotgun (WGS) entry which is preliminary data.</text>
</comment>
<keyword evidence="2" id="KW-1185">Reference proteome</keyword>
<dbReference type="Proteomes" id="UP001201163">
    <property type="component" value="Unassembled WGS sequence"/>
</dbReference>
<sequence>MKATPSHPAMWQPPSVRSASLLVSSSVSIVFCVTVDTPIEALPFHSPYFAITFYPVDQSRLVVLTIAGLAHVIAQTDDFAIAVSNNFWEALVRPVRMSVDAAISPVVGTGKVLDVGRFMRIA</sequence>
<proteinExistence type="predicted"/>
<protein>
    <submittedName>
        <fullName evidence="1">Uncharacterized protein</fullName>
    </submittedName>
</protein>
<gene>
    <name evidence="1" type="ORF">EDB92DRAFT_1953430</name>
</gene>
<reference evidence="1" key="1">
    <citation type="submission" date="2022-01" db="EMBL/GenBank/DDBJ databases">
        <title>Comparative genomics reveals a dynamic genome evolution in the ectomycorrhizal milk-cap (Lactarius) mushrooms.</title>
        <authorList>
            <consortium name="DOE Joint Genome Institute"/>
            <person name="Lebreton A."/>
            <person name="Tang N."/>
            <person name="Kuo A."/>
            <person name="LaButti K."/>
            <person name="Drula E."/>
            <person name="Barry K."/>
            <person name="Clum A."/>
            <person name="Lipzen A."/>
            <person name="Mousain D."/>
            <person name="Ng V."/>
            <person name="Wang R."/>
            <person name="Wang X."/>
            <person name="Dai Y."/>
            <person name="Henrissat B."/>
            <person name="Grigoriev I.V."/>
            <person name="Guerin-Laguette A."/>
            <person name="Yu F."/>
            <person name="Martin F.M."/>
        </authorList>
    </citation>
    <scope>NUCLEOTIDE SEQUENCE</scope>
    <source>
        <strain evidence="1">QP</strain>
    </source>
</reference>
<organism evidence="1 2">
    <name type="scientific">Lactarius akahatsu</name>
    <dbReference type="NCBI Taxonomy" id="416441"/>
    <lineage>
        <taxon>Eukaryota</taxon>
        <taxon>Fungi</taxon>
        <taxon>Dikarya</taxon>
        <taxon>Basidiomycota</taxon>
        <taxon>Agaricomycotina</taxon>
        <taxon>Agaricomycetes</taxon>
        <taxon>Russulales</taxon>
        <taxon>Russulaceae</taxon>
        <taxon>Lactarius</taxon>
    </lineage>
</organism>
<accession>A0AAD4L5H4</accession>
<evidence type="ECO:0000313" key="2">
    <source>
        <dbReference type="Proteomes" id="UP001201163"/>
    </source>
</evidence>